<accession>A0AAV5WPS6</accession>
<organism evidence="3 4">
    <name type="scientific">Pristionchus fissidentatus</name>
    <dbReference type="NCBI Taxonomy" id="1538716"/>
    <lineage>
        <taxon>Eukaryota</taxon>
        <taxon>Metazoa</taxon>
        <taxon>Ecdysozoa</taxon>
        <taxon>Nematoda</taxon>
        <taxon>Chromadorea</taxon>
        <taxon>Rhabditida</taxon>
        <taxon>Rhabditina</taxon>
        <taxon>Diplogasteromorpha</taxon>
        <taxon>Diplogasteroidea</taxon>
        <taxon>Neodiplogasteridae</taxon>
        <taxon>Pristionchus</taxon>
    </lineage>
</organism>
<keyword evidence="4" id="KW-1185">Reference proteome</keyword>
<dbReference type="EMBL" id="BTSY01000006">
    <property type="protein sequence ID" value="GMT32278.1"/>
    <property type="molecule type" value="Genomic_DNA"/>
</dbReference>
<dbReference type="Pfam" id="PF04969">
    <property type="entry name" value="CS"/>
    <property type="match status" value="1"/>
</dbReference>
<feature type="region of interest" description="Disordered" evidence="1">
    <location>
        <begin position="40"/>
        <end position="59"/>
    </location>
</feature>
<dbReference type="PANTHER" id="PTHR43069">
    <property type="entry name" value="FUMARYLACETOACETASE"/>
    <property type="match status" value="1"/>
</dbReference>
<feature type="non-terminal residue" evidence="3">
    <location>
        <position position="1"/>
    </location>
</feature>
<dbReference type="InterPro" id="IPR005959">
    <property type="entry name" value="Fumarylacetoacetase"/>
</dbReference>
<dbReference type="GO" id="GO:0004334">
    <property type="term" value="F:fumarylacetoacetase activity"/>
    <property type="evidence" value="ECO:0007669"/>
    <property type="project" value="InterPro"/>
</dbReference>
<sequence length="726" mass="82654">VFQMSGHNSEDEEAKDVLGPKPTFDGTKIMAAWNQRNAAGLPGSSMASEGNGPAAAASKQPIVDPAARLGQNEILSPSAPPKHFFLGAFEQTLQQAADFETYKLKNDTEGTWRRRLSTMVYSHQPSELQKSFHHLRLLAEANMLVADPWSIRTIMELRLFMILDDGCLHRVCFSASRQYVTDIEKVLMLHPQRRDRSLPPSLQFVSPLCAVVCDGGRVLTVYETNTERTTWEQFFEYRIIGPQAPGTKPGCDRPPPGFDFGFYIMDARLTHSKQQIDVCLRGVRDYDDGRPSENFVRWITIQIADPKVHNWTVKRAKSIVCPGDIEFIGFDRKCDHLITVGTKPPKVESDDVAPVEQPDPALAQVLIEREKDHLTNKILYTWLQTEDMAKVYCRLEQEYSYLLKQEDILFEATEGHLKVKVKDEVVFDGELGGLVDTEATTWKLWKPMEGMRRIEFTFKKKKATSGDAPMWLEVVKGDGRGKYVENQGEVDYIMQSLDIEFTNNELPIKYWEGARDQASSSLLDETEDCDKDETNRTMWYLGETTNHIEHYCDLTGHQIVFGMKAFPGLCLTRALCLREGDHGYVYNFEIFPPRHIQILKAFGNLVVGKPSRKFVGVSPHGGYGVVVESTKQATVYWQSNSFTGELDQYKDCTKRPYDSKDKVCPMQIVNMREHENDEDVDEDILGYIATEDTLILLSCDTLVFHRLRLPPRKWTRTAEESKLTTS</sequence>
<proteinExistence type="predicted"/>
<evidence type="ECO:0000313" key="4">
    <source>
        <dbReference type="Proteomes" id="UP001432322"/>
    </source>
</evidence>
<reference evidence="3" key="1">
    <citation type="submission" date="2023-10" db="EMBL/GenBank/DDBJ databases">
        <title>Genome assembly of Pristionchus species.</title>
        <authorList>
            <person name="Yoshida K."/>
            <person name="Sommer R.J."/>
        </authorList>
    </citation>
    <scope>NUCLEOTIDE SEQUENCE</scope>
    <source>
        <strain evidence="3">RS5133</strain>
    </source>
</reference>
<name>A0AAV5WPS6_9BILA</name>
<dbReference type="GO" id="GO:0006572">
    <property type="term" value="P:L-tyrosine catabolic process"/>
    <property type="evidence" value="ECO:0007669"/>
    <property type="project" value="TreeGrafter"/>
</dbReference>
<dbReference type="PROSITE" id="PS51203">
    <property type="entry name" value="CS"/>
    <property type="match status" value="1"/>
</dbReference>
<dbReference type="Proteomes" id="UP001432322">
    <property type="component" value="Unassembled WGS sequence"/>
</dbReference>
<feature type="domain" description="CS" evidence="2">
    <location>
        <begin position="375"/>
        <end position="475"/>
    </location>
</feature>
<feature type="region of interest" description="Disordered" evidence="1">
    <location>
        <begin position="1"/>
        <end position="22"/>
    </location>
</feature>
<comment type="caution">
    <text evidence="3">The sequence shown here is derived from an EMBL/GenBank/DDBJ whole genome shotgun (WGS) entry which is preliminary data.</text>
</comment>
<protein>
    <recommendedName>
        <fullName evidence="2">CS domain-containing protein</fullName>
    </recommendedName>
</protein>
<evidence type="ECO:0000256" key="1">
    <source>
        <dbReference type="SAM" id="MobiDB-lite"/>
    </source>
</evidence>
<dbReference type="Gene3D" id="2.60.40.790">
    <property type="match status" value="1"/>
</dbReference>
<dbReference type="GO" id="GO:1902000">
    <property type="term" value="P:homogentisate catabolic process"/>
    <property type="evidence" value="ECO:0007669"/>
    <property type="project" value="TreeGrafter"/>
</dbReference>
<evidence type="ECO:0000259" key="2">
    <source>
        <dbReference type="PROSITE" id="PS51203"/>
    </source>
</evidence>
<dbReference type="PANTHER" id="PTHR43069:SF2">
    <property type="entry name" value="FUMARYLACETOACETASE"/>
    <property type="match status" value="1"/>
</dbReference>
<dbReference type="InterPro" id="IPR008978">
    <property type="entry name" value="HSP20-like_chaperone"/>
</dbReference>
<dbReference type="GO" id="GO:0006559">
    <property type="term" value="P:L-phenylalanine catabolic process"/>
    <property type="evidence" value="ECO:0007669"/>
    <property type="project" value="TreeGrafter"/>
</dbReference>
<dbReference type="InterPro" id="IPR007052">
    <property type="entry name" value="CS_dom"/>
</dbReference>
<gene>
    <name evidence="3" type="ORF">PFISCL1PPCAC_23575</name>
</gene>
<evidence type="ECO:0000313" key="3">
    <source>
        <dbReference type="EMBL" id="GMT32278.1"/>
    </source>
</evidence>
<dbReference type="AlphaFoldDB" id="A0AAV5WPS6"/>
<dbReference type="SUPFAM" id="SSF49764">
    <property type="entry name" value="HSP20-like chaperones"/>
    <property type="match status" value="1"/>
</dbReference>